<evidence type="ECO:0000313" key="1">
    <source>
        <dbReference type="EMBL" id="RVT50358.1"/>
    </source>
</evidence>
<gene>
    <name evidence="1" type="ORF">ENE75_15175</name>
</gene>
<keyword evidence="2" id="KW-1185">Reference proteome</keyword>
<organism evidence="1 2">
    <name type="scientific">Rubrivivax albus</name>
    <dbReference type="NCBI Taxonomy" id="2499835"/>
    <lineage>
        <taxon>Bacteria</taxon>
        <taxon>Pseudomonadati</taxon>
        <taxon>Pseudomonadota</taxon>
        <taxon>Betaproteobacteria</taxon>
        <taxon>Burkholderiales</taxon>
        <taxon>Sphaerotilaceae</taxon>
        <taxon>Rubrivivax</taxon>
    </lineage>
</organism>
<name>A0A437JTG4_9BURK</name>
<comment type="caution">
    <text evidence="1">The sequence shown here is derived from an EMBL/GenBank/DDBJ whole genome shotgun (WGS) entry which is preliminary data.</text>
</comment>
<dbReference type="OrthoDB" id="2646363at2"/>
<evidence type="ECO:0000313" key="2">
    <source>
        <dbReference type="Proteomes" id="UP000288178"/>
    </source>
</evidence>
<sequence>MPTKTVSSSPPLPPEVEAIVRRCRRMVSQRALLAAGVATVPVPGLDWVTDVGILIKLLPKINEAFGLSPDQVERLSPERRMVVYKAISTGGAMVIGKVITRDVVLKLLKIVGVRLTTQQAAKYVPLAGQAVSAALTYTALRYVCEQHIQQCAAVARQLALPAPVE</sequence>
<protein>
    <recommendedName>
        <fullName evidence="3">DUF697 domain-containing protein</fullName>
    </recommendedName>
</protein>
<dbReference type="EMBL" id="SACT01000005">
    <property type="protein sequence ID" value="RVT50358.1"/>
    <property type="molecule type" value="Genomic_DNA"/>
</dbReference>
<proteinExistence type="predicted"/>
<dbReference type="RefSeq" id="WP_128199185.1">
    <property type="nucleotide sequence ID" value="NZ_SACT01000005.1"/>
</dbReference>
<accession>A0A437JTG4</accession>
<reference evidence="1 2" key="1">
    <citation type="submission" date="2019-01" db="EMBL/GenBank/DDBJ databases">
        <authorList>
            <person name="Chen W.-M."/>
        </authorList>
    </citation>
    <scope>NUCLEOTIDE SEQUENCE [LARGE SCALE GENOMIC DNA]</scope>
    <source>
        <strain evidence="1 2">ICH-3</strain>
    </source>
</reference>
<dbReference type="AlphaFoldDB" id="A0A437JTG4"/>
<dbReference type="Proteomes" id="UP000288178">
    <property type="component" value="Unassembled WGS sequence"/>
</dbReference>
<evidence type="ECO:0008006" key="3">
    <source>
        <dbReference type="Google" id="ProtNLM"/>
    </source>
</evidence>